<feature type="transmembrane region" description="Helical" evidence="1">
    <location>
        <begin position="61"/>
        <end position="79"/>
    </location>
</feature>
<dbReference type="RefSeq" id="WP_141190244.1">
    <property type="nucleotide sequence ID" value="NZ_JBHUMR010000014.1"/>
</dbReference>
<gene>
    <name evidence="2" type="ORF">ACFSTF_10585</name>
</gene>
<dbReference type="Pfam" id="PF06946">
    <property type="entry name" value="Phage_holin_5_1"/>
    <property type="match status" value="1"/>
</dbReference>
<keyword evidence="1" id="KW-0472">Membrane</keyword>
<dbReference type="Proteomes" id="UP001597458">
    <property type="component" value="Unassembled WGS sequence"/>
</dbReference>
<feature type="transmembrane region" description="Helical" evidence="1">
    <location>
        <begin position="31"/>
        <end position="49"/>
    </location>
</feature>
<proteinExistence type="predicted"/>
<sequence length="87" mass="9249">MNEILMFATIILPIVTAVTQMIKQAVSIPKNIIPLIALIIGIGIGFAAQPFAPQLDILERLWGGGLAGLSSTGLFELAFNKRSGKSK</sequence>
<keyword evidence="3" id="KW-1185">Reference proteome</keyword>
<reference evidence="3" key="1">
    <citation type="journal article" date="2019" name="Int. J. Syst. Evol. Microbiol.">
        <title>The Global Catalogue of Microorganisms (GCM) 10K type strain sequencing project: providing services to taxonomists for standard genome sequencing and annotation.</title>
        <authorList>
            <consortium name="The Broad Institute Genomics Platform"/>
            <consortium name="The Broad Institute Genome Sequencing Center for Infectious Disease"/>
            <person name="Wu L."/>
            <person name="Ma J."/>
        </authorList>
    </citation>
    <scope>NUCLEOTIDE SEQUENCE [LARGE SCALE GENOMIC DNA]</scope>
    <source>
        <strain evidence="3">TISTR 2241</strain>
    </source>
</reference>
<keyword evidence="1" id="KW-0812">Transmembrane</keyword>
<dbReference type="InterPro" id="IPR009708">
    <property type="entry name" value="Phage_A118_holin/antiholin"/>
</dbReference>
<evidence type="ECO:0000256" key="1">
    <source>
        <dbReference type="SAM" id="Phobius"/>
    </source>
</evidence>
<keyword evidence="1" id="KW-1133">Transmembrane helix</keyword>
<protein>
    <submittedName>
        <fullName evidence="2">Holin</fullName>
    </submittedName>
</protein>
<evidence type="ECO:0000313" key="2">
    <source>
        <dbReference type="EMBL" id="MFD2617752.1"/>
    </source>
</evidence>
<name>A0ABW5PS69_9BACI</name>
<comment type="caution">
    <text evidence="2">The sequence shown here is derived from an EMBL/GenBank/DDBJ whole genome shotgun (WGS) entry which is preliminary data.</text>
</comment>
<organism evidence="2 3">
    <name type="scientific">Terrilactibacillus laevilacticus</name>
    <dbReference type="NCBI Taxonomy" id="1380157"/>
    <lineage>
        <taxon>Bacteria</taxon>
        <taxon>Bacillati</taxon>
        <taxon>Bacillota</taxon>
        <taxon>Bacilli</taxon>
        <taxon>Bacillales</taxon>
        <taxon>Bacillaceae</taxon>
        <taxon>Terrilactibacillus</taxon>
    </lineage>
</organism>
<feature type="transmembrane region" description="Helical" evidence="1">
    <location>
        <begin position="6"/>
        <end position="22"/>
    </location>
</feature>
<dbReference type="EMBL" id="JBHUMR010000014">
    <property type="protein sequence ID" value="MFD2617752.1"/>
    <property type="molecule type" value="Genomic_DNA"/>
</dbReference>
<evidence type="ECO:0000313" key="3">
    <source>
        <dbReference type="Proteomes" id="UP001597458"/>
    </source>
</evidence>
<accession>A0ABW5PS69</accession>